<dbReference type="PATRIC" id="fig|52133.18.peg.3491"/>
<evidence type="ECO:0000313" key="2">
    <source>
        <dbReference type="EMBL" id="KXZ62765.1"/>
    </source>
</evidence>
<dbReference type="Pfam" id="PF16951">
    <property type="entry name" value="MaAIMP_sms"/>
    <property type="match status" value="1"/>
</dbReference>
<reference evidence="4 5" key="1">
    <citation type="journal article" date="2016" name="Sci. Rep.">
        <title>Genomic and phenotypic characterization of the species Acinetobacter venetianus.</title>
        <authorList>
            <person name="Fondi M."/>
            <person name="Maida I."/>
            <person name="Perrin E."/>
            <person name="Orlandini V."/>
            <person name="La Torre L."/>
            <person name="Bosi E."/>
            <person name="Negroni A."/>
            <person name="Zanaroli G."/>
            <person name="Fava F."/>
            <person name="Decorosi F."/>
            <person name="Giovannetti L."/>
            <person name="Viti C."/>
            <person name="Vaneechoutte M."/>
            <person name="Dijkshoorn L."/>
            <person name="Fani R."/>
        </authorList>
    </citation>
    <scope>NUCLEOTIDE SEQUENCE [LARGE SCALE GENOMIC DNA]</scope>
    <source>
        <strain evidence="3 4">LUH13518</strain>
        <strain evidence="2 5">LUH5627</strain>
    </source>
</reference>
<dbReference type="RefSeq" id="WP_004878224.1">
    <property type="nucleotide sequence ID" value="NZ_BCLZ01000006.1"/>
</dbReference>
<evidence type="ECO:0008006" key="6">
    <source>
        <dbReference type="Google" id="ProtNLM"/>
    </source>
</evidence>
<dbReference type="EMBL" id="JRHX01000034">
    <property type="protein sequence ID" value="KXZ71678.1"/>
    <property type="molecule type" value="Genomic_DNA"/>
</dbReference>
<accession>A0A150HX99</accession>
<keyword evidence="1" id="KW-1133">Transmembrane helix</keyword>
<gene>
    <name evidence="3" type="ORF">AVENLUH13518_01254</name>
    <name evidence="2" type="ORF">AVENLUH5627_03401</name>
</gene>
<feature type="transmembrane region" description="Helical" evidence="1">
    <location>
        <begin position="6"/>
        <end position="28"/>
    </location>
</feature>
<organism evidence="3 4">
    <name type="scientific">Acinetobacter venetianus</name>
    <dbReference type="NCBI Taxonomy" id="52133"/>
    <lineage>
        <taxon>Bacteria</taxon>
        <taxon>Pseudomonadati</taxon>
        <taxon>Pseudomonadota</taxon>
        <taxon>Gammaproteobacteria</taxon>
        <taxon>Moraxellales</taxon>
        <taxon>Moraxellaceae</taxon>
        <taxon>Acinetobacter</taxon>
    </lineage>
</organism>
<dbReference type="NCBIfam" id="NF033493">
    <property type="entry name" value="MetS_like_NSS"/>
    <property type="match status" value="1"/>
</dbReference>
<evidence type="ECO:0000313" key="3">
    <source>
        <dbReference type="EMBL" id="KXZ71678.1"/>
    </source>
</evidence>
<evidence type="ECO:0000256" key="1">
    <source>
        <dbReference type="SAM" id="Phobius"/>
    </source>
</evidence>
<sequence length="33" mass="3576">MTTSAIIMLVIAIALLWGGLSLSILHLLRNPED</sequence>
<dbReference type="Proteomes" id="UP000075544">
    <property type="component" value="Unassembled WGS sequence"/>
</dbReference>
<dbReference type="Proteomes" id="UP000075680">
    <property type="component" value="Unassembled WGS sequence"/>
</dbReference>
<keyword evidence="1" id="KW-0472">Membrane</keyword>
<name>A0A150HX99_9GAMM</name>
<dbReference type="AlphaFoldDB" id="A0A150HX99"/>
<dbReference type="EMBL" id="JRUE01000256">
    <property type="protein sequence ID" value="KXZ62765.1"/>
    <property type="molecule type" value="Genomic_DNA"/>
</dbReference>
<proteinExistence type="predicted"/>
<evidence type="ECO:0000313" key="5">
    <source>
        <dbReference type="Proteomes" id="UP000075680"/>
    </source>
</evidence>
<comment type="caution">
    <text evidence="3">The sequence shown here is derived from an EMBL/GenBank/DDBJ whole genome shotgun (WGS) entry which is preliminary data.</text>
</comment>
<evidence type="ECO:0000313" key="4">
    <source>
        <dbReference type="Proteomes" id="UP000075544"/>
    </source>
</evidence>
<dbReference type="InterPro" id="IPR031596">
    <property type="entry name" value="MaAIMP_sms"/>
</dbReference>
<dbReference type="GeneID" id="58196159"/>
<protein>
    <recommendedName>
        <fullName evidence="6">Methionine/alanine import family NSS transporter small subunit</fullName>
    </recommendedName>
</protein>
<keyword evidence="1" id="KW-0812">Transmembrane</keyword>